<dbReference type="RefSeq" id="WP_354002119.1">
    <property type="nucleotide sequence ID" value="NZ_UXAW01000034.1"/>
</dbReference>
<dbReference type="Proteomes" id="UP000277498">
    <property type="component" value="Unassembled WGS sequence"/>
</dbReference>
<keyword evidence="1" id="KW-0472">Membrane</keyword>
<dbReference type="AlphaFoldDB" id="A0A3P5WZ08"/>
<keyword evidence="3" id="KW-1185">Reference proteome</keyword>
<dbReference type="InterPro" id="IPR012667">
    <property type="entry name" value="CbtB_put"/>
</dbReference>
<organism evidence="2 3">
    <name type="scientific">Pseudogemmobacter humi</name>
    <dbReference type="NCBI Taxonomy" id="2483812"/>
    <lineage>
        <taxon>Bacteria</taxon>
        <taxon>Pseudomonadati</taxon>
        <taxon>Pseudomonadota</taxon>
        <taxon>Alphaproteobacteria</taxon>
        <taxon>Rhodobacterales</taxon>
        <taxon>Paracoccaceae</taxon>
        <taxon>Pseudogemmobacter</taxon>
    </lineage>
</organism>
<gene>
    <name evidence="2" type="ORF">XINFAN_00573</name>
</gene>
<evidence type="ECO:0000313" key="2">
    <source>
        <dbReference type="EMBL" id="VDC21227.1"/>
    </source>
</evidence>
<feature type="transmembrane region" description="Helical" evidence="1">
    <location>
        <begin position="12"/>
        <end position="35"/>
    </location>
</feature>
<accession>A0A3P5WZ08</accession>
<sequence>MSTLTRADGTVSVSLANIVIVALVGAALVFVAGLAQSETLHDAAHDVRHAVGFPCH</sequence>
<proteinExistence type="predicted"/>
<evidence type="ECO:0000256" key="1">
    <source>
        <dbReference type="SAM" id="Phobius"/>
    </source>
</evidence>
<name>A0A3P5WZ08_9RHOB</name>
<dbReference type="EMBL" id="UXAW01000034">
    <property type="protein sequence ID" value="VDC21227.1"/>
    <property type="molecule type" value="Genomic_DNA"/>
</dbReference>
<protein>
    <submittedName>
        <fullName evidence="2">Putative cobalt transporter subunit (CbtB)</fullName>
    </submittedName>
</protein>
<dbReference type="Pfam" id="PF09489">
    <property type="entry name" value="CbtB"/>
    <property type="match status" value="1"/>
</dbReference>
<keyword evidence="1" id="KW-0812">Transmembrane</keyword>
<keyword evidence="1" id="KW-1133">Transmembrane helix</keyword>
<reference evidence="2 3" key="1">
    <citation type="submission" date="2018-11" db="EMBL/GenBank/DDBJ databases">
        <authorList>
            <person name="Criscuolo A."/>
        </authorList>
    </citation>
    <scope>NUCLEOTIDE SEQUENCE [LARGE SCALE GENOMIC DNA]</scope>
    <source>
        <strain evidence="2">ACIP111625</strain>
    </source>
</reference>
<evidence type="ECO:0000313" key="3">
    <source>
        <dbReference type="Proteomes" id="UP000277498"/>
    </source>
</evidence>